<dbReference type="PANTHER" id="PTHR10177">
    <property type="entry name" value="CYCLINS"/>
    <property type="match status" value="1"/>
</dbReference>
<evidence type="ECO:0000256" key="4">
    <source>
        <dbReference type="RuleBase" id="RU000383"/>
    </source>
</evidence>
<evidence type="ECO:0000256" key="1">
    <source>
        <dbReference type="ARBA" id="ARBA00022618"/>
    </source>
</evidence>
<dbReference type="Pfam" id="PF02984">
    <property type="entry name" value="Cyclin_C"/>
    <property type="match status" value="1"/>
</dbReference>
<reference evidence="9" key="1">
    <citation type="submission" date="2017-02" db="UniProtKB">
        <authorList>
            <consortium name="WormBaseParasite"/>
        </authorList>
    </citation>
    <scope>IDENTIFICATION</scope>
</reference>
<dbReference type="InterPro" id="IPR004367">
    <property type="entry name" value="Cyclin_C-dom"/>
</dbReference>
<dbReference type="STRING" id="103827.A0A0N5CM26"/>
<evidence type="ECO:0000313" key="8">
    <source>
        <dbReference type="Proteomes" id="UP000276776"/>
    </source>
</evidence>
<keyword evidence="8" id="KW-1185">Reference proteome</keyword>
<dbReference type="PIRSF" id="PIRSF001771">
    <property type="entry name" value="Cyclin_A_B_D_E"/>
    <property type="match status" value="1"/>
</dbReference>
<dbReference type="Proteomes" id="UP000276776">
    <property type="component" value="Unassembled WGS sequence"/>
</dbReference>
<feature type="domain" description="Cyclin-like" evidence="6">
    <location>
        <begin position="374"/>
        <end position="452"/>
    </location>
</feature>
<dbReference type="InterPro" id="IPR039361">
    <property type="entry name" value="Cyclin"/>
</dbReference>
<dbReference type="GO" id="GO:0051301">
    <property type="term" value="P:cell division"/>
    <property type="evidence" value="ECO:0007669"/>
    <property type="project" value="UniProtKB-KW"/>
</dbReference>
<name>A0A0N5CM26_THECL</name>
<dbReference type="GO" id="GO:0044772">
    <property type="term" value="P:mitotic cell cycle phase transition"/>
    <property type="evidence" value="ECO:0007669"/>
    <property type="project" value="InterPro"/>
</dbReference>
<dbReference type="SMART" id="SM00385">
    <property type="entry name" value="CYCLIN"/>
    <property type="match status" value="2"/>
</dbReference>
<organism evidence="9">
    <name type="scientific">Thelazia callipaeda</name>
    <name type="common">Oriental eyeworm</name>
    <name type="synonym">Parasitic nematode</name>
    <dbReference type="NCBI Taxonomy" id="103827"/>
    <lineage>
        <taxon>Eukaryota</taxon>
        <taxon>Metazoa</taxon>
        <taxon>Ecdysozoa</taxon>
        <taxon>Nematoda</taxon>
        <taxon>Chromadorea</taxon>
        <taxon>Rhabditida</taxon>
        <taxon>Spirurina</taxon>
        <taxon>Spiruromorpha</taxon>
        <taxon>Thelazioidea</taxon>
        <taxon>Thelaziidae</taxon>
        <taxon>Thelazia</taxon>
    </lineage>
</organism>
<dbReference type="Gene3D" id="1.10.472.10">
    <property type="entry name" value="Cyclin-like"/>
    <property type="match status" value="2"/>
</dbReference>
<sequence length="495" mass="56313">MPVRITRKTAARNQELGEMLKKDDDSSEESLQEVLAALRVSNDSKSEQAKDIAVADLGKKNGRKEGMQTRRAALMDMKNVVRNEDVETNKHAKEESLFSRANKPLKSAPSSPKRSDITDLKETQHEDEKVPHKHYVVISITAMLQKVEMHGICVLKKLVLLQLLTKSLQDLAQLVPSVKCDDINIHNQRVSEKPVSDETSRNVDGLCQAQKPALKPLPFLLGKHSLAGSFHREVVCCRQYAEDSWSYLFQIEGKGIVPENFLYGSKITPKHRMVTLDWVTRVQVSFKLLPETHSATINLFDRCLAASRYTLEKRQLQPMILGCAVVAGKFEEIYPPDISEYLNYCDSAKKDVLDSEIVVLRLLDYDLKYPRAIQFIRRLTEHYDLNVHTIAKTISDIGLYDYGTCHLKPSVNAAVSVYMAAALENVVFPEKLHKLARISINDIEQLVPFFAVAILDLIRNESHYNAIYKRMFLQRKINFTDEQLTYLVSMANKIL</sequence>
<protein>
    <submittedName>
        <fullName evidence="9">G2/mitotic-specific cyclin-B3</fullName>
    </submittedName>
</protein>
<dbReference type="InterPro" id="IPR013763">
    <property type="entry name" value="Cyclin-like_dom"/>
</dbReference>
<evidence type="ECO:0000313" key="9">
    <source>
        <dbReference type="WBParaSite" id="TCLT_0000119301-mRNA-1"/>
    </source>
</evidence>
<feature type="region of interest" description="Disordered" evidence="5">
    <location>
        <begin position="84"/>
        <end position="128"/>
    </location>
</feature>
<accession>A0A0N5CM26</accession>
<comment type="similarity">
    <text evidence="4">Belongs to the cyclin family.</text>
</comment>
<dbReference type="SUPFAM" id="SSF47954">
    <property type="entry name" value="Cyclin-like"/>
    <property type="match status" value="2"/>
</dbReference>
<evidence type="ECO:0000256" key="2">
    <source>
        <dbReference type="ARBA" id="ARBA00023127"/>
    </source>
</evidence>
<evidence type="ECO:0000313" key="7">
    <source>
        <dbReference type="EMBL" id="VDM96492.1"/>
    </source>
</evidence>
<dbReference type="AlphaFoldDB" id="A0A0N5CM26"/>
<gene>
    <name evidence="7" type="ORF">TCLT_LOCUS1194</name>
</gene>
<feature type="region of interest" description="Disordered" evidence="5">
    <location>
        <begin position="1"/>
        <end position="28"/>
    </location>
</feature>
<feature type="compositionally biased region" description="Basic and acidic residues" evidence="5">
    <location>
        <begin position="84"/>
        <end position="97"/>
    </location>
</feature>
<feature type="domain" description="Cyclin-like" evidence="6">
    <location>
        <begin position="277"/>
        <end position="361"/>
    </location>
</feature>
<dbReference type="InterPro" id="IPR006671">
    <property type="entry name" value="Cyclin_N"/>
</dbReference>
<dbReference type="GO" id="GO:0016538">
    <property type="term" value="F:cyclin-dependent protein serine/threonine kinase regulator activity"/>
    <property type="evidence" value="ECO:0007669"/>
    <property type="project" value="InterPro"/>
</dbReference>
<keyword evidence="3" id="KW-0131">Cell cycle</keyword>
<keyword evidence="2 4" id="KW-0195">Cyclin</keyword>
<evidence type="ECO:0000259" key="6">
    <source>
        <dbReference type="SMART" id="SM00385"/>
    </source>
</evidence>
<dbReference type="Pfam" id="PF00134">
    <property type="entry name" value="Cyclin_N"/>
    <property type="match status" value="1"/>
</dbReference>
<feature type="compositionally biased region" description="Basic residues" evidence="5">
    <location>
        <begin position="1"/>
        <end position="10"/>
    </location>
</feature>
<dbReference type="InterPro" id="IPR046965">
    <property type="entry name" value="Cyclin_A/B-like"/>
</dbReference>
<proteinExistence type="inferred from homology"/>
<dbReference type="EMBL" id="UYYF01000133">
    <property type="protein sequence ID" value="VDM96492.1"/>
    <property type="molecule type" value="Genomic_DNA"/>
</dbReference>
<feature type="compositionally biased region" description="Basic and acidic residues" evidence="5">
    <location>
        <begin position="113"/>
        <end position="128"/>
    </location>
</feature>
<evidence type="ECO:0000256" key="5">
    <source>
        <dbReference type="SAM" id="MobiDB-lite"/>
    </source>
</evidence>
<dbReference type="OrthoDB" id="5590282at2759"/>
<dbReference type="InterPro" id="IPR036915">
    <property type="entry name" value="Cyclin-like_sf"/>
</dbReference>
<reference evidence="7 8" key="2">
    <citation type="submission" date="2018-11" db="EMBL/GenBank/DDBJ databases">
        <authorList>
            <consortium name="Pathogen Informatics"/>
        </authorList>
    </citation>
    <scope>NUCLEOTIDE SEQUENCE [LARGE SCALE GENOMIC DNA]</scope>
</reference>
<evidence type="ECO:0000256" key="3">
    <source>
        <dbReference type="ARBA" id="ARBA00023306"/>
    </source>
</evidence>
<dbReference type="WBParaSite" id="TCLT_0000119301-mRNA-1">
    <property type="protein sequence ID" value="TCLT_0000119301-mRNA-1"/>
    <property type="gene ID" value="TCLT_0000119301"/>
</dbReference>
<keyword evidence="1" id="KW-0132">Cell division</keyword>